<keyword evidence="3" id="KW-0325">Glycoprotein</keyword>
<protein>
    <submittedName>
        <fullName evidence="4">Uncharacterized protein</fullName>
    </submittedName>
</protein>
<dbReference type="PANTHER" id="PTHR23199:SF12">
    <property type="entry name" value="NEUROTROPHIN 1-RELATED"/>
    <property type="match status" value="1"/>
</dbReference>
<dbReference type="OrthoDB" id="6359065at2759"/>
<dbReference type="PANTHER" id="PTHR23199">
    <property type="entry name" value="NEUROTROPHIN 1-RELATED"/>
    <property type="match status" value="1"/>
</dbReference>
<dbReference type="GO" id="GO:0021556">
    <property type="term" value="P:central nervous system formation"/>
    <property type="evidence" value="ECO:0007669"/>
    <property type="project" value="TreeGrafter"/>
</dbReference>
<dbReference type="EnsemblMetazoa" id="AAEL013434-RH">
    <property type="protein sequence ID" value="AAEL013434-PH"/>
    <property type="gene ID" value="AAEL013434"/>
</dbReference>
<dbReference type="SUPFAM" id="SSF57501">
    <property type="entry name" value="Cystine-knot cytokines"/>
    <property type="match status" value="1"/>
</dbReference>
<keyword evidence="1" id="KW-0732">Signal</keyword>
<keyword evidence="2" id="KW-1015">Disulfide bond</keyword>
<gene>
    <name evidence="4" type="primary">5577953</name>
</gene>
<name>A0A6I8TFH6_AEDAE</name>
<evidence type="ECO:0000256" key="2">
    <source>
        <dbReference type="ARBA" id="ARBA00023157"/>
    </source>
</evidence>
<dbReference type="GO" id="GO:0008083">
    <property type="term" value="F:growth factor activity"/>
    <property type="evidence" value="ECO:0007669"/>
    <property type="project" value="TreeGrafter"/>
</dbReference>
<proteinExistence type="predicted"/>
<evidence type="ECO:0000313" key="5">
    <source>
        <dbReference type="Proteomes" id="UP000008820"/>
    </source>
</evidence>
<evidence type="ECO:0000256" key="3">
    <source>
        <dbReference type="ARBA" id="ARBA00023180"/>
    </source>
</evidence>
<evidence type="ECO:0000313" key="4">
    <source>
        <dbReference type="EnsemblMetazoa" id="AAEL013434-PH"/>
    </source>
</evidence>
<dbReference type="GO" id="GO:0005121">
    <property type="term" value="F:Toll binding"/>
    <property type="evidence" value="ECO:0007669"/>
    <property type="project" value="TreeGrafter"/>
</dbReference>
<evidence type="ECO:0000256" key="1">
    <source>
        <dbReference type="ARBA" id="ARBA00022729"/>
    </source>
</evidence>
<dbReference type="InterPro" id="IPR052444">
    <property type="entry name" value="Spz/Toll_ligand-like"/>
</dbReference>
<dbReference type="InterPro" id="IPR032104">
    <property type="entry name" value="Spaetzle"/>
</dbReference>
<reference evidence="4" key="2">
    <citation type="submission" date="2020-05" db="UniProtKB">
        <authorList>
            <consortium name="EnsemblMetazoa"/>
        </authorList>
    </citation>
    <scope>IDENTIFICATION</scope>
    <source>
        <strain evidence="4">LVP_AGWG</strain>
    </source>
</reference>
<dbReference type="Pfam" id="PF16077">
    <property type="entry name" value="Spaetzle"/>
    <property type="match status" value="1"/>
</dbReference>
<reference evidence="4 5" key="1">
    <citation type="submission" date="2017-06" db="EMBL/GenBank/DDBJ databases">
        <title>Aedes aegypti genome working group (AGWG) sequencing and assembly.</title>
        <authorList>
            <consortium name="Aedes aegypti Genome Working Group (AGWG)"/>
            <person name="Matthews B.J."/>
        </authorList>
    </citation>
    <scope>NUCLEOTIDE SEQUENCE [LARGE SCALE GENOMIC DNA]</scope>
    <source>
        <strain evidence="4 5">LVP_AGWG</strain>
    </source>
</reference>
<sequence length="343" mass="38897">MAQGASCSIWLSYGLVLVLLILCTITVMITPTESSSAIPLIRQRTDANTTNGNESSLSDADVQKRIQEVFNRKGYSNPDPSPNDSLEAQPEEVAVRIDSAAPTRRRKRPLWKLDEKFDPRKSYVIKHPNGTITYVPPKDIDLSGTVDTGTTAAPANSNANELIDKMSEASTSDRDKLRTPKIDRIESTLEYPIGSNVKNYPYELIDRLVAQQGYANLFDSYPEDEEVDDFTFHNRMSFSDDDFEDICESQKPDKYPQHGLTMDNKNVTIVNTKNFTQRVEMEVCRKQGTPCVMCDNQFKKTECRQIFLELTLHAFDKSKNQIYKEKVMIPASCKCMVVRFKGF</sequence>
<dbReference type="GO" id="GO:0005615">
    <property type="term" value="C:extracellular space"/>
    <property type="evidence" value="ECO:0007669"/>
    <property type="project" value="UniProtKB-ARBA"/>
</dbReference>
<accession>A0A6I8TFH6</accession>
<organism evidence="4 5">
    <name type="scientific">Aedes aegypti</name>
    <name type="common">Yellowfever mosquito</name>
    <name type="synonym">Culex aegypti</name>
    <dbReference type="NCBI Taxonomy" id="7159"/>
    <lineage>
        <taxon>Eukaryota</taxon>
        <taxon>Metazoa</taxon>
        <taxon>Ecdysozoa</taxon>
        <taxon>Arthropoda</taxon>
        <taxon>Hexapoda</taxon>
        <taxon>Insecta</taxon>
        <taxon>Pterygota</taxon>
        <taxon>Neoptera</taxon>
        <taxon>Endopterygota</taxon>
        <taxon>Diptera</taxon>
        <taxon>Nematocera</taxon>
        <taxon>Culicoidea</taxon>
        <taxon>Culicidae</taxon>
        <taxon>Culicinae</taxon>
        <taxon>Aedini</taxon>
        <taxon>Aedes</taxon>
        <taxon>Stegomyia</taxon>
    </lineage>
</organism>
<dbReference type="GO" id="GO:0045087">
    <property type="term" value="P:innate immune response"/>
    <property type="evidence" value="ECO:0007669"/>
    <property type="project" value="TreeGrafter"/>
</dbReference>
<dbReference type="Proteomes" id="UP000008820">
    <property type="component" value="Chromosome 1"/>
</dbReference>
<dbReference type="AlphaFoldDB" id="A0A6I8TFH6"/>
<dbReference type="InterPro" id="IPR029034">
    <property type="entry name" value="Cystine-knot_cytokine"/>
</dbReference>
<keyword evidence="5" id="KW-1185">Reference proteome</keyword>
<dbReference type="Gene3D" id="2.10.90.10">
    <property type="entry name" value="Cystine-knot cytokines"/>
    <property type="match status" value="1"/>
</dbReference>